<sequence>MKIMLPIRNGMLPDKYGKYAPPECKTHGTPTVSFPFTIEEAPEGTKSFALVMLDYDSTPVCGFPWIHWIMCDLAGNSKGLPENASASGAGGIVQGRNSSASRFIGERDPRVFCRYNGPQPPDKDHEYTVTLYALDVPSLGLAEGFFLSDLMHAMKGHILATAEIGVWSRA</sequence>
<dbReference type="Gene3D" id="3.90.280.10">
    <property type="entry name" value="PEBP-like"/>
    <property type="match status" value="1"/>
</dbReference>
<name>A0A9D1TRN7_9FIRM</name>
<proteinExistence type="predicted"/>
<organism evidence="1 2">
    <name type="scientific">Candidatus Protoclostridium stercorigallinarum</name>
    <dbReference type="NCBI Taxonomy" id="2838741"/>
    <lineage>
        <taxon>Bacteria</taxon>
        <taxon>Bacillati</taxon>
        <taxon>Bacillota</taxon>
        <taxon>Clostridia</taxon>
        <taxon>Candidatus Protoclostridium</taxon>
    </lineage>
</organism>
<dbReference type="Pfam" id="PF01161">
    <property type="entry name" value="PBP"/>
    <property type="match status" value="1"/>
</dbReference>
<dbReference type="InterPro" id="IPR008914">
    <property type="entry name" value="PEBP"/>
</dbReference>
<accession>A0A9D1TRN7</accession>
<dbReference type="Proteomes" id="UP000823990">
    <property type="component" value="Unassembled WGS sequence"/>
</dbReference>
<reference evidence="1" key="1">
    <citation type="journal article" date="2021" name="PeerJ">
        <title>Extensive microbial diversity within the chicken gut microbiome revealed by metagenomics and culture.</title>
        <authorList>
            <person name="Gilroy R."/>
            <person name="Ravi A."/>
            <person name="Getino M."/>
            <person name="Pursley I."/>
            <person name="Horton D.L."/>
            <person name="Alikhan N.F."/>
            <person name="Baker D."/>
            <person name="Gharbi K."/>
            <person name="Hall N."/>
            <person name="Watson M."/>
            <person name="Adriaenssens E.M."/>
            <person name="Foster-Nyarko E."/>
            <person name="Jarju S."/>
            <person name="Secka A."/>
            <person name="Antonio M."/>
            <person name="Oren A."/>
            <person name="Chaudhuri R.R."/>
            <person name="La Ragione R."/>
            <person name="Hildebrand F."/>
            <person name="Pallen M.J."/>
        </authorList>
    </citation>
    <scope>NUCLEOTIDE SEQUENCE</scope>
    <source>
        <strain evidence="1">12435</strain>
    </source>
</reference>
<dbReference type="InterPro" id="IPR005247">
    <property type="entry name" value="YbhB_YbcL/LppC-like"/>
</dbReference>
<dbReference type="EMBL" id="DXHS01000107">
    <property type="protein sequence ID" value="HIW02973.1"/>
    <property type="molecule type" value="Genomic_DNA"/>
</dbReference>
<dbReference type="PANTHER" id="PTHR30289:SF1">
    <property type="entry name" value="PEBP (PHOSPHATIDYLETHANOLAMINE-BINDING PROTEIN) FAMILY PROTEIN"/>
    <property type="match status" value="1"/>
</dbReference>
<evidence type="ECO:0000313" key="2">
    <source>
        <dbReference type="Proteomes" id="UP000823990"/>
    </source>
</evidence>
<comment type="caution">
    <text evidence="1">The sequence shown here is derived from an EMBL/GenBank/DDBJ whole genome shotgun (WGS) entry which is preliminary data.</text>
</comment>
<dbReference type="SUPFAM" id="SSF49777">
    <property type="entry name" value="PEBP-like"/>
    <property type="match status" value="1"/>
</dbReference>
<dbReference type="AlphaFoldDB" id="A0A9D1TRN7"/>
<dbReference type="InterPro" id="IPR036610">
    <property type="entry name" value="PEBP-like_sf"/>
</dbReference>
<dbReference type="NCBIfam" id="TIGR00481">
    <property type="entry name" value="YbhB/YbcL family Raf kinase inhibitor-like protein"/>
    <property type="match status" value="1"/>
</dbReference>
<reference evidence="1" key="2">
    <citation type="submission" date="2021-04" db="EMBL/GenBank/DDBJ databases">
        <authorList>
            <person name="Gilroy R."/>
        </authorList>
    </citation>
    <scope>NUCLEOTIDE SEQUENCE</scope>
    <source>
        <strain evidence="1">12435</strain>
    </source>
</reference>
<gene>
    <name evidence="1" type="ORF">H9892_06505</name>
</gene>
<dbReference type="CDD" id="cd00865">
    <property type="entry name" value="PEBP_bact_arch"/>
    <property type="match status" value="1"/>
</dbReference>
<evidence type="ECO:0000313" key="1">
    <source>
        <dbReference type="EMBL" id="HIW02973.1"/>
    </source>
</evidence>
<dbReference type="PANTHER" id="PTHR30289">
    <property type="entry name" value="UNCHARACTERIZED PROTEIN YBCL-RELATED"/>
    <property type="match status" value="1"/>
</dbReference>
<protein>
    <submittedName>
        <fullName evidence="1">YbhB/YbcL family Raf kinase inhibitor-like protein</fullName>
    </submittedName>
</protein>